<organism evidence="1">
    <name type="scientific">bioreactor metagenome</name>
    <dbReference type="NCBI Taxonomy" id="1076179"/>
    <lineage>
        <taxon>unclassified sequences</taxon>
        <taxon>metagenomes</taxon>
        <taxon>ecological metagenomes</taxon>
    </lineage>
</organism>
<sequence>MVKKGIVLAVCALLLSNTMVWGSLEAQAAVRDEMVNVSQLKENPFEDEQVKPNSNITMKEKVAQLKEQEAKNSNPLEIKGVLLGHVYIPKGTKFKVELVDAANSKSNKTGQILDIRMVDNLIINNVVVIPKGAVGTAYVYEGQKAAGFGRKGVLKIAGKEISTINGISVPLRRGIVGMGSADGGAVAVAAVVSLVGGIFMKGSNIDYPAGTDFEVEVKNNVDLNATPNDLAKVMDPSIVRGTSLTVAVQ</sequence>
<reference evidence="1" key="1">
    <citation type="submission" date="2019-08" db="EMBL/GenBank/DDBJ databases">
        <authorList>
            <person name="Kucharzyk K."/>
            <person name="Murdoch R.W."/>
            <person name="Higgins S."/>
            <person name="Loffler F."/>
        </authorList>
    </citation>
    <scope>NUCLEOTIDE SEQUENCE</scope>
</reference>
<dbReference type="EMBL" id="VSSQ01000267">
    <property type="protein sequence ID" value="MPL88872.1"/>
    <property type="molecule type" value="Genomic_DNA"/>
</dbReference>
<proteinExistence type="predicted"/>
<gene>
    <name evidence="1" type="ORF">SDC9_34901</name>
</gene>
<name>A0A644VDV8_9ZZZZ</name>
<protein>
    <submittedName>
        <fullName evidence="1">Uncharacterized protein</fullName>
    </submittedName>
</protein>
<evidence type="ECO:0000313" key="1">
    <source>
        <dbReference type="EMBL" id="MPL88872.1"/>
    </source>
</evidence>
<accession>A0A644VDV8</accession>
<dbReference type="AlphaFoldDB" id="A0A644VDV8"/>
<comment type="caution">
    <text evidence="1">The sequence shown here is derived from an EMBL/GenBank/DDBJ whole genome shotgun (WGS) entry which is preliminary data.</text>
</comment>